<keyword evidence="1" id="KW-1133">Transmembrane helix</keyword>
<protein>
    <recommendedName>
        <fullName evidence="2">PEGA domain-containing protein</fullName>
    </recommendedName>
</protein>
<proteinExistence type="predicted"/>
<accession>A0A1F5YR51</accession>
<reference evidence="3 4" key="1">
    <citation type="journal article" date="2016" name="Nat. Commun.">
        <title>Thousands of microbial genomes shed light on interconnected biogeochemical processes in an aquifer system.</title>
        <authorList>
            <person name="Anantharaman K."/>
            <person name="Brown C.T."/>
            <person name="Hug L.A."/>
            <person name="Sharon I."/>
            <person name="Castelle C.J."/>
            <person name="Probst A.J."/>
            <person name="Thomas B.C."/>
            <person name="Singh A."/>
            <person name="Wilkins M.J."/>
            <person name="Karaoz U."/>
            <person name="Brodie E.L."/>
            <person name="Williams K.H."/>
            <person name="Hubbard S.S."/>
            <person name="Banfield J.F."/>
        </authorList>
    </citation>
    <scope>NUCLEOTIDE SEQUENCE [LARGE SCALE GENOMIC DNA]</scope>
</reference>
<dbReference type="SUPFAM" id="SSF82171">
    <property type="entry name" value="DPP6 N-terminal domain-like"/>
    <property type="match status" value="1"/>
</dbReference>
<evidence type="ECO:0000313" key="4">
    <source>
        <dbReference type="Proteomes" id="UP000178448"/>
    </source>
</evidence>
<organism evidence="3 4">
    <name type="scientific">Candidatus Gottesmanbacteria bacterium RBG_16_52_11</name>
    <dbReference type="NCBI Taxonomy" id="1798374"/>
    <lineage>
        <taxon>Bacteria</taxon>
        <taxon>Candidatus Gottesmaniibacteriota</taxon>
    </lineage>
</organism>
<dbReference type="Proteomes" id="UP000178448">
    <property type="component" value="Unassembled WGS sequence"/>
</dbReference>
<feature type="transmembrane region" description="Helical" evidence="1">
    <location>
        <begin position="17"/>
        <end position="38"/>
    </location>
</feature>
<feature type="domain" description="PEGA" evidence="2">
    <location>
        <begin position="55"/>
        <end position="117"/>
    </location>
</feature>
<dbReference type="AlphaFoldDB" id="A0A1F5YR51"/>
<keyword evidence="1" id="KW-0812">Transmembrane</keyword>
<dbReference type="STRING" id="1798374.A2Z33_02240"/>
<dbReference type="InterPro" id="IPR013229">
    <property type="entry name" value="PEGA"/>
</dbReference>
<dbReference type="EMBL" id="MFJD01000007">
    <property type="protein sequence ID" value="OGG02585.1"/>
    <property type="molecule type" value="Genomic_DNA"/>
</dbReference>
<dbReference type="Pfam" id="PF08308">
    <property type="entry name" value="PEGA"/>
    <property type="match status" value="1"/>
</dbReference>
<evidence type="ECO:0000256" key="1">
    <source>
        <dbReference type="SAM" id="Phobius"/>
    </source>
</evidence>
<comment type="caution">
    <text evidence="3">The sequence shown here is derived from an EMBL/GenBank/DDBJ whole genome shotgun (WGS) entry which is preliminary data.</text>
</comment>
<name>A0A1F5YR51_9BACT</name>
<gene>
    <name evidence="3" type="ORF">A2Z33_02240</name>
</gene>
<dbReference type="Gene3D" id="2.120.10.30">
    <property type="entry name" value="TolB, C-terminal domain"/>
    <property type="match status" value="1"/>
</dbReference>
<evidence type="ECO:0000259" key="2">
    <source>
        <dbReference type="Pfam" id="PF08308"/>
    </source>
</evidence>
<dbReference type="InterPro" id="IPR011042">
    <property type="entry name" value="6-blade_b-propeller_TolB-like"/>
</dbReference>
<evidence type="ECO:0000313" key="3">
    <source>
        <dbReference type="EMBL" id="OGG02585.1"/>
    </source>
</evidence>
<keyword evidence="1" id="KW-0472">Membrane</keyword>
<sequence length="443" mass="48997">MHYNNDYGMPKNKIRDLLIPFITLVIILIASVSVISYGRGYRLNITQKAINPTGLIAATSDPTGAQVLIDGNLRTATNNTINVDPGWYTITIQKEGFQTWEKRLRVQGEVVTRADAYLFPTNPSLSTLSTNGIVNPVLSPDGTKLAYVIPESATSTASANLVRRAGIWIFDLAERPLGLNRDARQIVKNGIADFSDTVLTWSPDSEQILAAVAHPITKSVSYYLLESGRLNESPRLVTDIAALVSDWEIMTAQRETELLTGMPGVLAETIKTNMQILSFAPDETKILYQASVSATLPDIIVPALIGSNSIEQQRKIENGSVYVYDIKEDRNYLIGTDSDLGLIPEPTPTIARRQPAAVSPVRFRTYVRPLPVQWLPTSRHLLLLTKERIEAMDYDATNRKTIYAGPFWDGFMVPWMNASRVLILTTLNPAAGTPPNLYAVNLR</sequence>